<dbReference type="InterPro" id="IPR036291">
    <property type="entry name" value="NAD(P)-bd_dom_sf"/>
</dbReference>
<dbReference type="CDD" id="cd05233">
    <property type="entry name" value="SDR_c"/>
    <property type="match status" value="1"/>
</dbReference>
<dbReference type="Pfam" id="PF00106">
    <property type="entry name" value="adh_short"/>
    <property type="match status" value="1"/>
</dbReference>
<dbReference type="PANTHER" id="PTHR43975:SF2">
    <property type="entry name" value="EG:BACR7A4.14 PROTEIN-RELATED"/>
    <property type="match status" value="1"/>
</dbReference>
<evidence type="ECO:0000313" key="1">
    <source>
        <dbReference type="EMBL" id="KZT53706.1"/>
    </source>
</evidence>
<gene>
    <name evidence="1" type="ORF">CALCODRAFT_557398</name>
</gene>
<dbReference type="InParanoid" id="A0A165DWW1"/>
<dbReference type="EMBL" id="KV424031">
    <property type="protein sequence ID" value="KZT53706.1"/>
    <property type="molecule type" value="Genomic_DNA"/>
</dbReference>
<name>A0A165DWW1_9BASI</name>
<dbReference type="PRINTS" id="PR00081">
    <property type="entry name" value="GDHRDH"/>
</dbReference>
<dbReference type="InterPro" id="IPR002347">
    <property type="entry name" value="SDR_fam"/>
</dbReference>
<dbReference type="STRING" id="1353952.A0A165DWW1"/>
<dbReference type="AlphaFoldDB" id="A0A165DWW1"/>
<dbReference type="Proteomes" id="UP000076842">
    <property type="component" value="Unassembled WGS sequence"/>
</dbReference>
<dbReference type="PANTHER" id="PTHR43975">
    <property type="entry name" value="ZGC:101858"/>
    <property type="match status" value="1"/>
</dbReference>
<dbReference type="Gene3D" id="3.40.50.720">
    <property type="entry name" value="NAD(P)-binding Rossmann-like Domain"/>
    <property type="match status" value="1"/>
</dbReference>
<organism evidence="1 2">
    <name type="scientific">Calocera cornea HHB12733</name>
    <dbReference type="NCBI Taxonomy" id="1353952"/>
    <lineage>
        <taxon>Eukaryota</taxon>
        <taxon>Fungi</taxon>
        <taxon>Dikarya</taxon>
        <taxon>Basidiomycota</taxon>
        <taxon>Agaricomycotina</taxon>
        <taxon>Dacrymycetes</taxon>
        <taxon>Dacrymycetales</taxon>
        <taxon>Dacrymycetaceae</taxon>
        <taxon>Calocera</taxon>
    </lineage>
</organism>
<dbReference type="SUPFAM" id="SSF51735">
    <property type="entry name" value="NAD(P)-binding Rossmann-fold domains"/>
    <property type="match status" value="1"/>
</dbReference>
<protein>
    <submittedName>
        <fullName evidence="1">NAD(P)-binding protein</fullName>
    </submittedName>
</protein>
<proteinExistence type="predicted"/>
<accession>A0A165DWW1</accession>
<keyword evidence="2" id="KW-1185">Reference proteome</keyword>
<evidence type="ECO:0000313" key="2">
    <source>
        <dbReference type="Proteomes" id="UP000076842"/>
    </source>
</evidence>
<dbReference type="OrthoDB" id="1933717at2759"/>
<sequence length="276" mass="30017">MPAPIENMPVTAHNTIYPGIEPSKFIGTLKDKVVFITGASRGIGEATAIAFAKSGATLFLASRKQETLDMVQSDILKAVPDAKACRKEFSKVDIVISNSGTMEDFSQTIAQRDPDIWWKTWEVNVKGSFNVAHYALPALAETKGYFIFVSSVGAQVRRKGASSYQSGKHAVNRIAEFAAIESAPDGVKVFAIHPGGVKTELSKAGGPELAKVLNDDVQLPAWAMVRLVQGKEDYLSGRYVSVNWDLDELEERWKEAIISEDALKNRLALPSAAYAA</sequence>
<reference evidence="1 2" key="1">
    <citation type="journal article" date="2016" name="Mol. Biol. Evol.">
        <title>Comparative Genomics of Early-Diverging Mushroom-Forming Fungi Provides Insights into the Origins of Lignocellulose Decay Capabilities.</title>
        <authorList>
            <person name="Nagy L.G."/>
            <person name="Riley R."/>
            <person name="Tritt A."/>
            <person name="Adam C."/>
            <person name="Daum C."/>
            <person name="Floudas D."/>
            <person name="Sun H."/>
            <person name="Yadav J.S."/>
            <person name="Pangilinan J."/>
            <person name="Larsson K.H."/>
            <person name="Matsuura K."/>
            <person name="Barry K."/>
            <person name="Labutti K."/>
            <person name="Kuo R."/>
            <person name="Ohm R.A."/>
            <person name="Bhattacharya S.S."/>
            <person name="Shirouzu T."/>
            <person name="Yoshinaga Y."/>
            <person name="Martin F.M."/>
            <person name="Grigoriev I.V."/>
            <person name="Hibbett D.S."/>
        </authorList>
    </citation>
    <scope>NUCLEOTIDE SEQUENCE [LARGE SCALE GENOMIC DNA]</scope>
    <source>
        <strain evidence="1 2">HHB12733</strain>
    </source>
</reference>